<dbReference type="PANTHER" id="PTHR44591:SF24">
    <property type="entry name" value="PROTEIN-GLUTAMATE METHYLESTERASE_PROTEIN-GLUTAMINE GLUTAMINASE 1"/>
    <property type="match status" value="1"/>
</dbReference>
<dbReference type="PROSITE" id="PS50110">
    <property type="entry name" value="RESPONSE_REGULATORY"/>
    <property type="match status" value="1"/>
</dbReference>
<dbReference type="STRING" id="375760.SAMN04488073_0920"/>
<dbReference type="Proteomes" id="UP000199290">
    <property type="component" value="Unassembled WGS sequence"/>
</dbReference>
<dbReference type="EMBL" id="FOYV01000001">
    <property type="protein sequence ID" value="SFR42127.1"/>
    <property type="molecule type" value="Genomic_DNA"/>
</dbReference>
<dbReference type="PANTHER" id="PTHR44591">
    <property type="entry name" value="STRESS RESPONSE REGULATOR PROTEIN 1"/>
    <property type="match status" value="1"/>
</dbReference>
<dbReference type="GO" id="GO:0006935">
    <property type="term" value="P:chemotaxis"/>
    <property type="evidence" value="ECO:0007669"/>
    <property type="project" value="UniProtKB-KW"/>
</dbReference>
<dbReference type="InterPro" id="IPR028976">
    <property type="entry name" value="CheC-like_sf"/>
</dbReference>
<name>A0A1I6GJ77_9GAMM</name>
<dbReference type="Gene3D" id="3.40.50.2300">
    <property type="match status" value="1"/>
</dbReference>
<dbReference type="CDD" id="cd17910">
    <property type="entry name" value="CheC_ClassII"/>
    <property type="match status" value="1"/>
</dbReference>
<dbReference type="Pfam" id="PF00072">
    <property type="entry name" value="Response_reg"/>
    <property type="match status" value="1"/>
</dbReference>
<keyword evidence="5" id="KW-0238">DNA-binding</keyword>
<protein>
    <submittedName>
        <fullName evidence="5">Two-component response regulator, YesN/AraC family, consists of REC and AraC-type DNA-binding domains</fullName>
    </submittedName>
</protein>
<gene>
    <name evidence="5" type="ORF">SAMN04488073_0920</name>
</gene>
<keyword evidence="6" id="KW-1185">Reference proteome</keyword>
<dbReference type="RefSeq" id="WP_091986509.1">
    <property type="nucleotide sequence ID" value="NZ_FOYV01000001.1"/>
</dbReference>
<reference evidence="6" key="1">
    <citation type="submission" date="2016-10" db="EMBL/GenBank/DDBJ databases">
        <authorList>
            <person name="Varghese N."/>
            <person name="Submissions S."/>
        </authorList>
    </citation>
    <scope>NUCLEOTIDE SEQUENCE [LARGE SCALE GENOMIC DNA]</scope>
    <source>
        <strain evidence="6">CGMCC 1.6294</strain>
    </source>
</reference>
<feature type="domain" description="Response regulatory" evidence="4">
    <location>
        <begin position="4"/>
        <end position="119"/>
    </location>
</feature>
<dbReference type="AlphaFoldDB" id="A0A1I6GJ77"/>
<proteinExistence type="predicted"/>
<evidence type="ECO:0000259" key="4">
    <source>
        <dbReference type="PROSITE" id="PS50110"/>
    </source>
</evidence>
<dbReference type="Gene3D" id="3.40.1550.10">
    <property type="entry name" value="CheC-like"/>
    <property type="match status" value="1"/>
</dbReference>
<keyword evidence="1" id="KW-0145">Chemotaxis</keyword>
<sequence length="342" mass="37879">MTTRILICDDSALARKQMARALPEGLRGEVSFAKDGVEALERLRAQKAELMFLDLNMPEMDGYEVLEHVRREDLPVMTIVVSGDIQPEARERVKKLGALDFIKKPTDTGIVLDLLMEYGMYRPGELEDVALQDSSLKSSGKAAPEISVSLNDYLQEISNVAMGRSSDLLARLLRVFVKQPIPKVAFLANSELHMAISSVSESDTYSAVCQGFTGAGIAGEALLLFADASFQEMAELLHYEGLEGEAVNVEVLMDMSSILFGAFLKGIGDQLDLKLGLGHPTVLGQHRQISELLEHHSAREEQLLCIEICYALEDRDIECDMLILLTEDSVPFLEDRLQYLVD</sequence>
<dbReference type="SMART" id="SM00448">
    <property type="entry name" value="REC"/>
    <property type="match status" value="1"/>
</dbReference>
<dbReference type="InterPro" id="IPR011006">
    <property type="entry name" value="CheY-like_superfamily"/>
</dbReference>
<accession>A0A1I6GJ77</accession>
<dbReference type="InterPro" id="IPR050595">
    <property type="entry name" value="Bact_response_regulator"/>
</dbReference>
<evidence type="ECO:0000256" key="1">
    <source>
        <dbReference type="ARBA" id="ARBA00022500"/>
    </source>
</evidence>
<dbReference type="SUPFAM" id="SSF103039">
    <property type="entry name" value="CheC-like"/>
    <property type="match status" value="1"/>
</dbReference>
<feature type="modified residue" description="4-aspartylphosphate" evidence="3">
    <location>
        <position position="54"/>
    </location>
</feature>
<dbReference type="InterPro" id="IPR001789">
    <property type="entry name" value="Sig_transdc_resp-reg_receiver"/>
</dbReference>
<keyword evidence="2 3" id="KW-0597">Phosphoprotein</keyword>
<evidence type="ECO:0000313" key="5">
    <source>
        <dbReference type="EMBL" id="SFR42127.1"/>
    </source>
</evidence>
<dbReference type="GO" id="GO:0003677">
    <property type="term" value="F:DNA binding"/>
    <property type="evidence" value="ECO:0007669"/>
    <property type="project" value="UniProtKB-KW"/>
</dbReference>
<dbReference type="OrthoDB" id="281471at2"/>
<organism evidence="5 6">
    <name type="scientific">Marinobacter gudaonensis</name>
    <dbReference type="NCBI Taxonomy" id="375760"/>
    <lineage>
        <taxon>Bacteria</taxon>
        <taxon>Pseudomonadati</taxon>
        <taxon>Pseudomonadota</taxon>
        <taxon>Gammaproteobacteria</taxon>
        <taxon>Pseudomonadales</taxon>
        <taxon>Marinobacteraceae</taxon>
        <taxon>Marinobacter</taxon>
    </lineage>
</organism>
<evidence type="ECO:0000256" key="3">
    <source>
        <dbReference type="PROSITE-ProRule" id="PRU00169"/>
    </source>
</evidence>
<evidence type="ECO:0000256" key="2">
    <source>
        <dbReference type="ARBA" id="ARBA00022553"/>
    </source>
</evidence>
<dbReference type="GO" id="GO:0000160">
    <property type="term" value="P:phosphorelay signal transduction system"/>
    <property type="evidence" value="ECO:0007669"/>
    <property type="project" value="InterPro"/>
</dbReference>
<dbReference type="CDD" id="cd17593">
    <property type="entry name" value="REC_CheC-like"/>
    <property type="match status" value="1"/>
</dbReference>
<dbReference type="SUPFAM" id="SSF52172">
    <property type="entry name" value="CheY-like"/>
    <property type="match status" value="1"/>
</dbReference>
<evidence type="ECO:0000313" key="6">
    <source>
        <dbReference type="Proteomes" id="UP000199290"/>
    </source>
</evidence>